<dbReference type="PROSITE" id="PS51186">
    <property type="entry name" value="GNAT"/>
    <property type="match status" value="1"/>
</dbReference>
<evidence type="ECO:0000313" key="3">
    <source>
        <dbReference type="Proteomes" id="UP000325286"/>
    </source>
</evidence>
<dbReference type="SUPFAM" id="SSF55729">
    <property type="entry name" value="Acyl-CoA N-acyltransferases (Nat)"/>
    <property type="match status" value="1"/>
</dbReference>
<dbReference type="InterPro" id="IPR016181">
    <property type="entry name" value="Acyl_CoA_acyltransferase"/>
</dbReference>
<name>A0A5B9QP11_9BACT</name>
<dbReference type="EMBL" id="CP042914">
    <property type="protein sequence ID" value="QEG39400.1"/>
    <property type="molecule type" value="Genomic_DNA"/>
</dbReference>
<dbReference type="InterPro" id="IPR000182">
    <property type="entry name" value="GNAT_dom"/>
</dbReference>
<dbReference type="Gene3D" id="3.40.630.30">
    <property type="match status" value="1"/>
</dbReference>
<dbReference type="OrthoDB" id="9797178at2"/>
<gene>
    <name evidence="2" type="ORF">UC8_13890</name>
</gene>
<dbReference type="AlphaFoldDB" id="A0A5B9QP11"/>
<dbReference type="Pfam" id="PF13527">
    <property type="entry name" value="Acetyltransf_9"/>
    <property type="match status" value="1"/>
</dbReference>
<protein>
    <recommendedName>
        <fullName evidence="1">N-acetyltransferase domain-containing protein</fullName>
    </recommendedName>
</protein>
<feature type="domain" description="N-acetyltransferase" evidence="1">
    <location>
        <begin position="6"/>
        <end position="160"/>
    </location>
</feature>
<dbReference type="Proteomes" id="UP000325286">
    <property type="component" value="Chromosome"/>
</dbReference>
<dbReference type="CDD" id="cd04301">
    <property type="entry name" value="NAT_SF"/>
    <property type="match status" value="1"/>
</dbReference>
<proteinExistence type="predicted"/>
<keyword evidence="3" id="KW-1185">Reference proteome</keyword>
<sequence>MNSNAVRIRVSEDGDRERILAVHRNAFGDEEGPVIANLVEEMLADPTGKPIFSLIAERGGDLVGHVLFTSATLDSNDEVSAQILAPLAVTRDQHGQGTGSRMVKDGFAHLEEAGVELVFVLGYPDYYSRFGFAPAGARGFQAPYPILPKNADAWMVHELSPGAIKKYDGTVRCSKALDQPQYWQE</sequence>
<evidence type="ECO:0000313" key="2">
    <source>
        <dbReference type="EMBL" id="QEG39400.1"/>
    </source>
</evidence>
<evidence type="ECO:0000259" key="1">
    <source>
        <dbReference type="PROSITE" id="PS51186"/>
    </source>
</evidence>
<dbReference type="GO" id="GO:0016747">
    <property type="term" value="F:acyltransferase activity, transferring groups other than amino-acyl groups"/>
    <property type="evidence" value="ECO:0007669"/>
    <property type="project" value="InterPro"/>
</dbReference>
<accession>A0A5B9QP11</accession>
<dbReference type="KEGG" id="rul:UC8_13890"/>
<organism evidence="2 3">
    <name type="scientific">Roseimaritima ulvae</name>
    <dbReference type="NCBI Taxonomy" id="980254"/>
    <lineage>
        <taxon>Bacteria</taxon>
        <taxon>Pseudomonadati</taxon>
        <taxon>Planctomycetota</taxon>
        <taxon>Planctomycetia</taxon>
        <taxon>Pirellulales</taxon>
        <taxon>Pirellulaceae</taxon>
        <taxon>Roseimaritima</taxon>
    </lineage>
</organism>
<reference evidence="2 3" key="1">
    <citation type="submission" date="2019-08" db="EMBL/GenBank/DDBJ databases">
        <title>Deep-cultivation of Planctomycetes and their phenomic and genomic characterization uncovers novel biology.</title>
        <authorList>
            <person name="Wiegand S."/>
            <person name="Jogler M."/>
            <person name="Boedeker C."/>
            <person name="Pinto D."/>
            <person name="Vollmers J."/>
            <person name="Rivas-Marin E."/>
            <person name="Kohn T."/>
            <person name="Peeters S.H."/>
            <person name="Heuer A."/>
            <person name="Rast P."/>
            <person name="Oberbeckmann S."/>
            <person name="Bunk B."/>
            <person name="Jeske O."/>
            <person name="Meyerdierks A."/>
            <person name="Storesund J.E."/>
            <person name="Kallscheuer N."/>
            <person name="Luecker S."/>
            <person name="Lage O.M."/>
            <person name="Pohl T."/>
            <person name="Merkel B.J."/>
            <person name="Hornburger P."/>
            <person name="Mueller R.-W."/>
            <person name="Bruemmer F."/>
            <person name="Labrenz M."/>
            <person name="Spormann A.M."/>
            <person name="Op den Camp H."/>
            <person name="Overmann J."/>
            <person name="Amann R."/>
            <person name="Jetten M.S.M."/>
            <person name="Mascher T."/>
            <person name="Medema M.H."/>
            <person name="Devos D.P."/>
            <person name="Kaster A.-K."/>
            <person name="Ovreas L."/>
            <person name="Rohde M."/>
            <person name="Galperin M.Y."/>
            <person name="Jogler C."/>
        </authorList>
    </citation>
    <scope>NUCLEOTIDE SEQUENCE [LARGE SCALE GENOMIC DNA]</scope>
    <source>
        <strain evidence="2 3">UC8</strain>
    </source>
</reference>